<comment type="caution">
    <text evidence="1">The sequence shown here is derived from an EMBL/GenBank/DDBJ whole genome shotgun (WGS) entry which is preliminary data.</text>
</comment>
<dbReference type="AlphaFoldDB" id="A0ABD1HJZ9"/>
<evidence type="ECO:0000313" key="1">
    <source>
        <dbReference type="EMBL" id="KAL1556783.1"/>
    </source>
</evidence>
<organism evidence="1 2">
    <name type="scientific">Salvia divinorum</name>
    <name type="common">Maria pastora</name>
    <name type="synonym">Diviner's sage</name>
    <dbReference type="NCBI Taxonomy" id="28513"/>
    <lineage>
        <taxon>Eukaryota</taxon>
        <taxon>Viridiplantae</taxon>
        <taxon>Streptophyta</taxon>
        <taxon>Embryophyta</taxon>
        <taxon>Tracheophyta</taxon>
        <taxon>Spermatophyta</taxon>
        <taxon>Magnoliopsida</taxon>
        <taxon>eudicotyledons</taxon>
        <taxon>Gunneridae</taxon>
        <taxon>Pentapetalae</taxon>
        <taxon>asterids</taxon>
        <taxon>lamiids</taxon>
        <taxon>Lamiales</taxon>
        <taxon>Lamiaceae</taxon>
        <taxon>Nepetoideae</taxon>
        <taxon>Mentheae</taxon>
        <taxon>Salviinae</taxon>
        <taxon>Salvia</taxon>
        <taxon>Salvia subgen. Calosphace</taxon>
    </lineage>
</organism>
<protein>
    <submittedName>
        <fullName evidence="1">Uncharacterized protein</fullName>
    </submittedName>
</protein>
<gene>
    <name evidence="1" type="ORF">AAHA92_12362</name>
</gene>
<dbReference type="InterPro" id="IPR009902">
    <property type="entry name" value="DUF1442"/>
</dbReference>
<dbReference type="Gene3D" id="3.40.50.150">
    <property type="entry name" value="Vaccinia Virus protein VP39"/>
    <property type="match status" value="1"/>
</dbReference>
<dbReference type="Proteomes" id="UP001567538">
    <property type="component" value="Unassembled WGS sequence"/>
</dbReference>
<accession>A0ABD1HJZ9</accession>
<dbReference type="PANTHER" id="PTHR33593:SF2">
    <property type="entry name" value="ANKYRIN REPEAT_KH DOMAIN PROTEIN (DUF1442)"/>
    <property type="match status" value="1"/>
</dbReference>
<keyword evidence="2" id="KW-1185">Reference proteome</keyword>
<evidence type="ECO:0000313" key="2">
    <source>
        <dbReference type="Proteomes" id="UP001567538"/>
    </source>
</evidence>
<reference evidence="1 2" key="1">
    <citation type="submission" date="2024-06" db="EMBL/GenBank/DDBJ databases">
        <title>A chromosome level genome sequence of Diviner's sage (Salvia divinorum).</title>
        <authorList>
            <person name="Ford S.A."/>
            <person name="Ro D.-K."/>
            <person name="Ness R.W."/>
            <person name="Phillips M.A."/>
        </authorList>
    </citation>
    <scope>NUCLEOTIDE SEQUENCE [LARGE SCALE GENOMIC DNA]</scope>
    <source>
        <strain evidence="1">SAF-2024a</strain>
        <tissue evidence="1">Leaf</tissue>
    </source>
</reference>
<proteinExistence type="predicted"/>
<sequence>MKLVWSPETASKAYIDTVKSISMMQCKLSHESSLAELISAMAAGWNAKLVVETWSRGGVVETSIGLAVATHHSGGRHICVVPDKESMARYKDAMAQSGRLADEVIVEEAMEGLEGIDFLVVDCRRDEFARMIGVAKLGERGAVLICKNATSDLSWRAVLRRESRVMRSVFLPIGKGVGIAHVSGTSARTKGRSRWIKGIDKKSGEEVIFRN</sequence>
<dbReference type="InterPro" id="IPR029063">
    <property type="entry name" value="SAM-dependent_MTases_sf"/>
</dbReference>
<dbReference type="PANTHER" id="PTHR33593">
    <property type="entry name" value="DUF1442 FAMILY PROTEIN"/>
    <property type="match status" value="1"/>
</dbReference>
<dbReference type="Pfam" id="PF07279">
    <property type="entry name" value="DUF1442"/>
    <property type="match status" value="1"/>
</dbReference>
<name>A0ABD1HJZ9_SALDI</name>
<dbReference type="EMBL" id="JBEAFC010000005">
    <property type="protein sequence ID" value="KAL1556783.1"/>
    <property type="molecule type" value="Genomic_DNA"/>
</dbReference>